<dbReference type="eggNOG" id="COG1063">
    <property type="taxonomic scope" value="Bacteria"/>
</dbReference>
<sequence length="355" mass="39378">MKENTMKALRMYAPYDFRYEDVPVPEISDDEILVKIDTAGICAGDVKTLHGGIRIWGTGEEDRYIQAPCIGGHEFFGEVAEKGAGVKDVEIGDRVISEQIVPCNDCEYCRAGNYWMCRQSDVYGFKDHTQGGFAQYMKFHKNGRNHKIPEQLTREQAVLIEPYACSMHAVERGKIRHSDVVVISGLGAIGLGMVTIAKTHAPRLLIGLDMRENRLLKAKEFGADIVLNPARTDVAEEIMKLTQGYGCDVYIEAAGSEQSVDQGLKAIRNLGRFVQFGVFKEKISADWNIIGDTKEIDILGSHLGPYCYDAVIQGMLDGSIKTDGIVTHTFAMSDWDKAFETAEKSPDAIKVAMRP</sequence>
<dbReference type="RefSeq" id="WP_006442929.1">
    <property type="nucleotide sequence ID" value="NZ_GG657759.1"/>
</dbReference>
<comment type="caution">
    <text evidence="6">The sequence shown here is derived from an EMBL/GenBank/DDBJ whole genome shotgun (WGS) entry which is preliminary data.</text>
</comment>
<dbReference type="InterPro" id="IPR013149">
    <property type="entry name" value="ADH-like_C"/>
</dbReference>
<feature type="domain" description="Enoyl reductase (ER)" evidence="5">
    <location>
        <begin position="12"/>
        <end position="353"/>
    </location>
</feature>
<dbReference type="SUPFAM" id="SSF51735">
    <property type="entry name" value="NAD(P)-binding Rossmann-fold domains"/>
    <property type="match status" value="1"/>
</dbReference>
<keyword evidence="3" id="KW-0560">Oxidoreductase</keyword>
<dbReference type="PANTHER" id="PTHR43401:SF2">
    <property type="entry name" value="L-THREONINE 3-DEHYDROGENASE"/>
    <property type="match status" value="1"/>
</dbReference>
<dbReference type="Gene3D" id="3.90.180.10">
    <property type="entry name" value="Medium-chain alcohol dehydrogenases, catalytic domain"/>
    <property type="match status" value="1"/>
</dbReference>
<evidence type="ECO:0000313" key="7">
    <source>
        <dbReference type="Proteomes" id="UP000004893"/>
    </source>
</evidence>
<dbReference type="InterPro" id="IPR050129">
    <property type="entry name" value="Zn_alcohol_dh"/>
</dbReference>
<dbReference type="HOGENOM" id="CLU_026673_11_0_9"/>
<dbReference type="AlphaFoldDB" id="C0C0I8"/>
<dbReference type="InterPro" id="IPR013154">
    <property type="entry name" value="ADH-like_N"/>
</dbReference>
<dbReference type="Proteomes" id="UP000004893">
    <property type="component" value="Unassembled WGS sequence"/>
</dbReference>
<evidence type="ECO:0000256" key="2">
    <source>
        <dbReference type="ARBA" id="ARBA00022833"/>
    </source>
</evidence>
<accession>C0C0I8</accession>
<organism evidence="6 7">
    <name type="scientific">[Clostridium] hylemonae DSM 15053</name>
    <dbReference type="NCBI Taxonomy" id="553973"/>
    <lineage>
        <taxon>Bacteria</taxon>
        <taxon>Bacillati</taxon>
        <taxon>Bacillota</taxon>
        <taxon>Clostridia</taxon>
        <taxon>Lachnospirales</taxon>
        <taxon>Lachnospiraceae</taxon>
    </lineage>
</organism>
<keyword evidence="7" id="KW-1185">Reference proteome</keyword>
<comment type="cofactor">
    <cofactor evidence="4">
        <name>Zn(2+)</name>
        <dbReference type="ChEBI" id="CHEBI:29105"/>
    </cofactor>
</comment>
<keyword evidence="1 4" id="KW-0479">Metal-binding</keyword>
<dbReference type="Gene3D" id="3.40.50.720">
    <property type="entry name" value="NAD(P)-binding Rossmann-like Domain"/>
    <property type="match status" value="1"/>
</dbReference>
<dbReference type="STRING" id="553973.CLOHYLEM_05584"/>
<protein>
    <submittedName>
        <fullName evidence="6">Chlorophyll synthesis pathway protein BchC</fullName>
    </submittedName>
</protein>
<keyword evidence="2 4" id="KW-0862">Zinc</keyword>
<dbReference type="InterPro" id="IPR036291">
    <property type="entry name" value="NAD(P)-bd_dom_sf"/>
</dbReference>
<evidence type="ECO:0000256" key="1">
    <source>
        <dbReference type="ARBA" id="ARBA00022723"/>
    </source>
</evidence>
<dbReference type="InterPro" id="IPR011032">
    <property type="entry name" value="GroES-like_sf"/>
</dbReference>
<dbReference type="GO" id="GO:0016491">
    <property type="term" value="F:oxidoreductase activity"/>
    <property type="evidence" value="ECO:0007669"/>
    <property type="project" value="UniProtKB-KW"/>
</dbReference>
<reference evidence="6" key="1">
    <citation type="submission" date="2009-02" db="EMBL/GenBank/DDBJ databases">
        <authorList>
            <person name="Fulton L."/>
            <person name="Clifton S."/>
            <person name="Fulton B."/>
            <person name="Xu J."/>
            <person name="Minx P."/>
            <person name="Pepin K.H."/>
            <person name="Johnson M."/>
            <person name="Bhonagiri V."/>
            <person name="Nash W.E."/>
            <person name="Mardis E.R."/>
            <person name="Wilson R.K."/>
        </authorList>
    </citation>
    <scope>NUCLEOTIDE SEQUENCE [LARGE SCALE GENOMIC DNA]</scope>
    <source>
        <strain evidence="6">DSM 15053</strain>
    </source>
</reference>
<gene>
    <name evidence="6" type="ORF">CLOHYLEM_05584</name>
</gene>
<dbReference type="Pfam" id="PF08240">
    <property type="entry name" value="ADH_N"/>
    <property type="match status" value="1"/>
</dbReference>
<dbReference type="InterPro" id="IPR002328">
    <property type="entry name" value="ADH_Zn_CS"/>
</dbReference>
<evidence type="ECO:0000259" key="5">
    <source>
        <dbReference type="SMART" id="SM00829"/>
    </source>
</evidence>
<comment type="similarity">
    <text evidence="4">Belongs to the zinc-containing alcohol dehydrogenase family.</text>
</comment>
<dbReference type="SMART" id="SM00829">
    <property type="entry name" value="PKS_ER"/>
    <property type="match status" value="1"/>
</dbReference>
<name>C0C0I8_9FIRM</name>
<dbReference type="Pfam" id="PF00107">
    <property type="entry name" value="ADH_zinc_N"/>
    <property type="match status" value="1"/>
</dbReference>
<evidence type="ECO:0000313" key="6">
    <source>
        <dbReference type="EMBL" id="EEG74325.1"/>
    </source>
</evidence>
<dbReference type="GO" id="GO:0008270">
    <property type="term" value="F:zinc ion binding"/>
    <property type="evidence" value="ECO:0007669"/>
    <property type="project" value="InterPro"/>
</dbReference>
<dbReference type="PANTHER" id="PTHR43401">
    <property type="entry name" value="L-THREONINE 3-DEHYDROGENASE"/>
    <property type="match status" value="1"/>
</dbReference>
<dbReference type="EMBL" id="ABYI02000020">
    <property type="protein sequence ID" value="EEG74325.1"/>
    <property type="molecule type" value="Genomic_DNA"/>
</dbReference>
<reference evidence="6" key="2">
    <citation type="submission" date="2013-06" db="EMBL/GenBank/DDBJ databases">
        <title>Draft genome sequence of Clostridium hylemonae (DSM 15053).</title>
        <authorList>
            <person name="Sudarsanam P."/>
            <person name="Ley R."/>
            <person name="Guruge J."/>
            <person name="Turnbaugh P.J."/>
            <person name="Mahowald M."/>
            <person name="Liep D."/>
            <person name="Gordon J."/>
        </authorList>
    </citation>
    <scope>NUCLEOTIDE SEQUENCE</scope>
    <source>
        <strain evidence="6">DSM 15053</strain>
    </source>
</reference>
<evidence type="ECO:0000256" key="3">
    <source>
        <dbReference type="ARBA" id="ARBA00023002"/>
    </source>
</evidence>
<dbReference type="SUPFAM" id="SSF50129">
    <property type="entry name" value="GroES-like"/>
    <property type="match status" value="1"/>
</dbReference>
<dbReference type="InterPro" id="IPR020843">
    <property type="entry name" value="ER"/>
</dbReference>
<proteinExistence type="inferred from homology"/>
<evidence type="ECO:0000256" key="4">
    <source>
        <dbReference type="RuleBase" id="RU361277"/>
    </source>
</evidence>
<dbReference type="PROSITE" id="PS00059">
    <property type="entry name" value="ADH_ZINC"/>
    <property type="match status" value="1"/>
</dbReference>